<evidence type="ECO:0000313" key="4">
    <source>
        <dbReference type="EMBL" id="GAQ86139.1"/>
    </source>
</evidence>
<feature type="compositionally biased region" description="Low complexity" evidence="2">
    <location>
        <begin position="120"/>
        <end position="129"/>
    </location>
</feature>
<keyword evidence="1" id="KW-0328">Glycosyltransferase</keyword>
<keyword evidence="1" id="KW-0808">Transferase</keyword>
<feature type="compositionally biased region" description="Basic and acidic residues" evidence="2">
    <location>
        <begin position="216"/>
        <end position="225"/>
    </location>
</feature>
<dbReference type="AlphaFoldDB" id="A0A1Y1I9P2"/>
<dbReference type="Gene3D" id="3.90.228.10">
    <property type="match status" value="1"/>
</dbReference>
<dbReference type="Pfam" id="PF00644">
    <property type="entry name" value="PARP"/>
    <property type="match status" value="1"/>
</dbReference>
<feature type="compositionally biased region" description="Polar residues" evidence="2">
    <location>
        <begin position="163"/>
        <end position="176"/>
    </location>
</feature>
<gene>
    <name evidence="4" type="ORF">KFL_002720130</name>
</gene>
<dbReference type="Proteomes" id="UP000054558">
    <property type="component" value="Unassembled WGS sequence"/>
</dbReference>
<evidence type="ECO:0000313" key="5">
    <source>
        <dbReference type="Proteomes" id="UP000054558"/>
    </source>
</evidence>
<dbReference type="OMA" id="CWISHAG"/>
<organism evidence="4 5">
    <name type="scientific">Klebsormidium nitens</name>
    <name type="common">Green alga</name>
    <name type="synonym">Ulothrix nitens</name>
    <dbReference type="NCBI Taxonomy" id="105231"/>
    <lineage>
        <taxon>Eukaryota</taxon>
        <taxon>Viridiplantae</taxon>
        <taxon>Streptophyta</taxon>
        <taxon>Klebsormidiophyceae</taxon>
        <taxon>Klebsormidiales</taxon>
        <taxon>Klebsormidiaceae</taxon>
        <taxon>Klebsormidium</taxon>
    </lineage>
</organism>
<evidence type="ECO:0000256" key="1">
    <source>
        <dbReference type="RuleBase" id="RU362114"/>
    </source>
</evidence>
<keyword evidence="1" id="KW-0520">NAD</keyword>
<sequence length="561" mass="59400">MGPQTAMQSVFIDLDSDEEAEASSAHEASDDGAQQAEFNVASEQDEEVLVLDYEQYMEQQQQKLNAVTIEQNKHALATVTNTFASIEARMKRAQDTAKSLHSHRGRSADYSAGTARTPLIPAAEAAEPITKSRKQKAVKERVRDAQTLASGTVGSPPAPAAERNNNGPTEQRNTGAAATVKSGRGTGNEKRKKRKRKATDDDDWLPGDEGNSEAEPDAHPAEKRTTRAKARARAGPPAARGDEAGARAEEPGMRGEKTIAGTKQPAAQKVRADEGKAAPKRKKRTTKQRDPSKSVSGLTALRASIQAAIAAGIAQGMGLTPPAAPPRAKGRAAAAGAKAPARKAAAIPVPIPHQPVRTGPSEKAVLAATKKMFGALDKRVAFLPKSDSDHKKVMALLANTGVPIVAIHKVLNGPARLAAFEEEARTLAQVRPSGANVQQCWHGTSEDALLSILKTGFTASRTVHGKSHGNGLYMAPGNQAGTSMGYARAGASGVSHMFLLRVILGGVEQGQAGTDLPSNPDLYDSAANYVQSPSEIIVWTPYLYSRILIEYVISFRPRVGI</sequence>
<dbReference type="PANTHER" id="PTHR32263:SF12">
    <property type="entry name" value="INACTIVE POLY [ADP-RIBOSE] POLYMERASE SRO4-RELATED"/>
    <property type="match status" value="1"/>
</dbReference>
<name>A0A1Y1I9P2_KLENI</name>
<evidence type="ECO:0000256" key="2">
    <source>
        <dbReference type="SAM" id="MobiDB-lite"/>
    </source>
</evidence>
<feature type="domain" description="PARP catalytic" evidence="3">
    <location>
        <begin position="367"/>
        <end position="561"/>
    </location>
</feature>
<feature type="region of interest" description="Disordered" evidence="2">
    <location>
        <begin position="1"/>
        <end position="41"/>
    </location>
</feature>
<dbReference type="PANTHER" id="PTHR32263">
    <property type="entry name" value="INACTIVE POLY [ADP-RIBOSE] POLYMERASE SRO4-RELATED"/>
    <property type="match status" value="1"/>
</dbReference>
<protein>
    <recommendedName>
        <fullName evidence="1">Poly [ADP-ribose] polymerase</fullName>
        <shortName evidence="1">PARP</shortName>
        <ecNumber evidence="1">2.4.2.-</ecNumber>
    </recommendedName>
</protein>
<feature type="compositionally biased region" description="Basic and acidic residues" evidence="2">
    <location>
        <begin position="240"/>
        <end position="257"/>
    </location>
</feature>
<evidence type="ECO:0000259" key="3">
    <source>
        <dbReference type="PROSITE" id="PS51059"/>
    </source>
</evidence>
<dbReference type="InterPro" id="IPR012317">
    <property type="entry name" value="Poly(ADP-ribose)pol_cat_dom"/>
</dbReference>
<dbReference type="EC" id="2.4.2.-" evidence="1"/>
<dbReference type="InterPro" id="IPR044964">
    <property type="entry name" value="RCD1/SRO1-5"/>
</dbReference>
<reference evidence="4 5" key="1">
    <citation type="journal article" date="2014" name="Nat. Commun.">
        <title>Klebsormidium flaccidum genome reveals primary factors for plant terrestrial adaptation.</title>
        <authorList>
            <person name="Hori K."/>
            <person name="Maruyama F."/>
            <person name="Fujisawa T."/>
            <person name="Togashi T."/>
            <person name="Yamamoto N."/>
            <person name="Seo M."/>
            <person name="Sato S."/>
            <person name="Yamada T."/>
            <person name="Mori H."/>
            <person name="Tajima N."/>
            <person name="Moriyama T."/>
            <person name="Ikeuchi M."/>
            <person name="Watanabe M."/>
            <person name="Wada H."/>
            <person name="Kobayashi K."/>
            <person name="Saito M."/>
            <person name="Masuda T."/>
            <person name="Sasaki-Sekimoto Y."/>
            <person name="Mashiguchi K."/>
            <person name="Awai K."/>
            <person name="Shimojima M."/>
            <person name="Masuda S."/>
            <person name="Iwai M."/>
            <person name="Nobusawa T."/>
            <person name="Narise T."/>
            <person name="Kondo S."/>
            <person name="Saito H."/>
            <person name="Sato R."/>
            <person name="Murakawa M."/>
            <person name="Ihara Y."/>
            <person name="Oshima-Yamada Y."/>
            <person name="Ohtaka K."/>
            <person name="Satoh M."/>
            <person name="Sonobe K."/>
            <person name="Ishii M."/>
            <person name="Ohtani R."/>
            <person name="Kanamori-Sato M."/>
            <person name="Honoki R."/>
            <person name="Miyazaki D."/>
            <person name="Mochizuki H."/>
            <person name="Umetsu J."/>
            <person name="Higashi K."/>
            <person name="Shibata D."/>
            <person name="Kamiya Y."/>
            <person name="Sato N."/>
            <person name="Nakamura Y."/>
            <person name="Tabata S."/>
            <person name="Ida S."/>
            <person name="Kurokawa K."/>
            <person name="Ohta H."/>
        </authorList>
    </citation>
    <scope>NUCLEOTIDE SEQUENCE [LARGE SCALE GENOMIC DNA]</scope>
    <source>
        <strain evidence="4 5">NIES-2285</strain>
    </source>
</reference>
<dbReference type="STRING" id="105231.A0A1Y1I9P2"/>
<keyword evidence="5" id="KW-1185">Reference proteome</keyword>
<dbReference type="PROSITE" id="PS51059">
    <property type="entry name" value="PARP_CATALYTIC"/>
    <property type="match status" value="1"/>
</dbReference>
<feature type="region of interest" description="Disordered" evidence="2">
    <location>
        <begin position="94"/>
        <end position="297"/>
    </location>
</feature>
<dbReference type="SUPFAM" id="SSF56399">
    <property type="entry name" value="ADP-ribosylation"/>
    <property type="match status" value="1"/>
</dbReference>
<dbReference type="OrthoDB" id="6133115at2759"/>
<feature type="compositionally biased region" description="Acidic residues" evidence="2">
    <location>
        <begin position="200"/>
        <end position="215"/>
    </location>
</feature>
<accession>A0A1Y1I9P2</accession>
<dbReference type="EMBL" id="DF237221">
    <property type="protein sequence ID" value="GAQ86139.1"/>
    <property type="molecule type" value="Genomic_DNA"/>
</dbReference>
<dbReference type="GO" id="GO:0003950">
    <property type="term" value="F:NAD+ poly-ADP-ribosyltransferase activity"/>
    <property type="evidence" value="ECO:0007669"/>
    <property type="project" value="UniProtKB-UniRule"/>
</dbReference>
<proteinExistence type="predicted"/>